<dbReference type="SUPFAM" id="SSF55729">
    <property type="entry name" value="Acyl-CoA N-acyltransferases (Nat)"/>
    <property type="match status" value="1"/>
</dbReference>
<dbReference type="AlphaFoldDB" id="A0A2T6ALT7"/>
<evidence type="ECO:0000313" key="6">
    <source>
        <dbReference type="EMBL" id="PTX44775.1"/>
    </source>
</evidence>
<keyword evidence="3" id="KW-0012">Acyltransferase</keyword>
<dbReference type="PANTHER" id="PTHR10545:SF29">
    <property type="entry name" value="GH14572P-RELATED"/>
    <property type="match status" value="1"/>
</dbReference>
<evidence type="ECO:0000259" key="5">
    <source>
        <dbReference type="PROSITE" id="PS51186"/>
    </source>
</evidence>
<evidence type="ECO:0000313" key="7">
    <source>
        <dbReference type="Proteomes" id="UP000244174"/>
    </source>
</evidence>
<keyword evidence="2" id="KW-0808">Transferase</keyword>
<dbReference type="Gene3D" id="3.40.630.30">
    <property type="match status" value="1"/>
</dbReference>
<comment type="similarity">
    <text evidence="1">Belongs to the acetyltransferase family.</text>
</comment>
<sequence length="183" mass="21411">MKFQLIAKFKWRIAYDRHRTIKYQHMKYTIREARREDMDDVLELIKELAEHENHLDDVEVTVADLEKEGFDHGNFKCFVADVGGKIEGMALVYFRFSTWKGRTVHLEDLIVRESMRGTGLGGALYKQVVKYGHENGVKRIEWVVSEGNKNAIEFYENTGAEIKESWKTVHMEESGIQKNVKKK</sequence>
<proteinExistence type="inferred from homology"/>
<evidence type="ECO:0000256" key="4">
    <source>
        <dbReference type="SAM" id="Coils"/>
    </source>
</evidence>
<evidence type="ECO:0000256" key="1">
    <source>
        <dbReference type="ARBA" id="ARBA00008694"/>
    </source>
</evidence>
<gene>
    <name evidence="6" type="ORF">C8P64_0757</name>
</gene>
<feature type="coiled-coil region" evidence="4">
    <location>
        <begin position="41"/>
        <end position="68"/>
    </location>
</feature>
<dbReference type="CDD" id="cd04301">
    <property type="entry name" value="NAT_SF"/>
    <property type="match status" value="1"/>
</dbReference>
<dbReference type="Proteomes" id="UP000244174">
    <property type="component" value="Unassembled WGS sequence"/>
</dbReference>
<feature type="domain" description="N-acetyltransferase" evidence="5">
    <location>
        <begin position="28"/>
        <end position="183"/>
    </location>
</feature>
<dbReference type="FunFam" id="3.40.630.30:FF:000064">
    <property type="entry name" value="GNAT family acetyltransferase"/>
    <property type="match status" value="1"/>
</dbReference>
<accession>A0A2T6ALT7</accession>
<dbReference type="InterPro" id="IPR000182">
    <property type="entry name" value="GNAT_dom"/>
</dbReference>
<dbReference type="PANTHER" id="PTHR10545">
    <property type="entry name" value="DIAMINE N-ACETYLTRANSFERASE"/>
    <property type="match status" value="1"/>
</dbReference>
<organism evidence="6 7">
    <name type="scientific">Christiangramia gaetbulicola</name>
    <dbReference type="NCBI Taxonomy" id="703340"/>
    <lineage>
        <taxon>Bacteria</taxon>
        <taxon>Pseudomonadati</taxon>
        <taxon>Bacteroidota</taxon>
        <taxon>Flavobacteriia</taxon>
        <taxon>Flavobacteriales</taxon>
        <taxon>Flavobacteriaceae</taxon>
        <taxon>Christiangramia</taxon>
    </lineage>
</organism>
<name>A0A2T6ALT7_9FLAO</name>
<dbReference type="InterPro" id="IPR016181">
    <property type="entry name" value="Acyl_CoA_acyltransferase"/>
</dbReference>
<dbReference type="PROSITE" id="PS51186">
    <property type="entry name" value="GNAT"/>
    <property type="match status" value="1"/>
</dbReference>
<dbReference type="EMBL" id="QBKQ01000001">
    <property type="protein sequence ID" value="PTX44775.1"/>
    <property type="molecule type" value="Genomic_DNA"/>
</dbReference>
<evidence type="ECO:0000256" key="3">
    <source>
        <dbReference type="ARBA" id="ARBA00023315"/>
    </source>
</evidence>
<dbReference type="RefSeq" id="WP_341476479.1">
    <property type="nucleotide sequence ID" value="NZ_QBKQ01000001.1"/>
</dbReference>
<dbReference type="InterPro" id="IPR051016">
    <property type="entry name" value="Diverse_Substrate_AcTransf"/>
</dbReference>
<dbReference type="GO" id="GO:0008080">
    <property type="term" value="F:N-acetyltransferase activity"/>
    <property type="evidence" value="ECO:0007669"/>
    <property type="project" value="TreeGrafter"/>
</dbReference>
<protein>
    <recommendedName>
        <fullName evidence="5">N-acetyltransferase domain-containing protein</fullName>
    </recommendedName>
</protein>
<keyword evidence="7" id="KW-1185">Reference proteome</keyword>
<reference evidence="6 7" key="1">
    <citation type="submission" date="2018-04" db="EMBL/GenBank/DDBJ databases">
        <title>Genomic Encyclopedia of Archaeal and Bacterial Type Strains, Phase II (KMG-II): from individual species to whole genera.</title>
        <authorList>
            <person name="Goeker M."/>
        </authorList>
    </citation>
    <scope>NUCLEOTIDE SEQUENCE [LARGE SCALE GENOMIC DNA]</scope>
    <source>
        <strain evidence="6 7">DSM 23082</strain>
    </source>
</reference>
<evidence type="ECO:0000256" key="2">
    <source>
        <dbReference type="ARBA" id="ARBA00022679"/>
    </source>
</evidence>
<keyword evidence="4" id="KW-0175">Coiled coil</keyword>
<comment type="caution">
    <text evidence="6">The sequence shown here is derived from an EMBL/GenBank/DDBJ whole genome shotgun (WGS) entry which is preliminary data.</text>
</comment>
<dbReference type="Pfam" id="PF00583">
    <property type="entry name" value="Acetyltransf_1"/>
    <property type="match status" value="1"/>
</dbReference>